<dbReference type="FunFam" id="3.40.190.80:FF:000002">
    <property type="entry name" value="Inositol-1-monophosphatase"/>
    <property type="match status" value="1"/>
</dbReference>
<keyword evidence="6 9" id="KW-0479">Metal-binding</keyword>
<evidence type="ECO:0000256" key="7">
    <source>
        <dbReference type="ARBA" id="ARBA00022801"/>
    </source>
</evidence>
<dbReference type="InterPro" id="IPR020583">
    <property type="entry name" value="Inositol_monoP_metal-BS"/>
</dbReference>
<dbReference type="Proteomes" id="UP000193200">
    <property type="component" value="Unassembled WGS sequence"/>
</dbReference>
<feature type="binding site" evidence="9">
    <location>
        <position position="90"/>
    </location>
    <ligand>
        <name>Mg(2+)</name>
        <dbReference type="ChEBI" id="CHEBI:18420"/>
        <label>2</label>
    </ligand>
</feature>
<proteinExistence type="inferred from homology"/>
<evidence type="ECO:0000256" key="9">
    <source>
        <dbReference type="PIRSR" id="PIRSR600760-2"/>
    </source>
</evidence>
<dbReference type="PRINTS" id="PR01959">
    <property type="entry name" value="SBIMPHPHTASE"/>
</dbReference>
<evidence type="ECO:0000256" key="6">
    <source>
        <dbReference type="ARBA" id="ARBA00022723"/>
    </source>
</evidence>
<evidence type="ECO:0000256" key="1">
    <source>
        <dbReference type="ARBA" id="ARBA00001033"/>
    </source>
</evidence>
<reference evidence="11 12" key="1">
    <citation type="submission" date="2017-03" db="EMBL/GenBank/DDBJ databases">
        <authorList>
            <person name="Afonso C.L."/>
            <person name="Miller P.J."/>
            <person name="Scott M.A."/>
            <person name="Spackman E."/>
            <person name="Goraichik I."/>
            <person name="Dimitrov K.M."/>
            <person name="Suarez D.L."/>
            <person name="Swayne D.E."/>
        </authorList>
    </citation>
    <scope>NUCLEOTIDE SEQUENCE [LARGE SCALE GENOMIC DNA]</scope>
    <source>
        <strain evidence="11 12">CECT 7691</strain>
    </source>
</reference>
<evidence type="ECO:0000256" key="10">
    <source>
        <dbReference type="RuleBase" id="RU364068"/>
    </source>
</evidence>
<feature type="binding site" evidence="9">
    <location>
        <position position="87"/>
    </location>
    <ligand>
        <name>Mg(2+)</name>
        <dbReference type="ChEBI" id="CHEBI:18420"/>
        <label>1</label>
        <note>catalytic</note>
    </ligand>
</feature>
<dbReference type="AlphaFoldDB" id="A0A1Y5U0W7"/>
<feature type="binding site" evidence="9">
    <location>
        <position position="70"/>
    </location>
    <ligand>
        <name>Mg(2+)</name>
        <dbReference type="ChEBI" id="CHEBI:18420"/>
        <label>1</label>
        <note>catalytic</note>
    </ligand>
</feature>
<gene>
    <name evidence="11" type="primary">suhB_4</name>
    <name evidence="11" type="ORF">OCH7691_03612</name>
</gene>
<dbReference type="GO" id="GO:0008934">
    <property type="term" value="F:inositol monophosphate 1-phosphatase activity"/>
    <property type="evidence" value="ECO:0007669"/>
    <property type="project" value="InterPro"/>
</dbReference>
<evidence type="ECO:0000256" key="3">
    <source>
        <dbReference type="ARBA" id="ARBA00009759"/>
    </source>
</evidence>
<dbReference type="PROSITE" id="PS00629">
    <property type="entry name" value="IMP_1"/>
    <property type="match status" value="1"/>
</dbReference>
<dbReference type="GO" id="GO:0046872">
    <property type="term" value="F:metal ion binding"/>
    <property type="evidence" value="ECO:0007669"/>
    <property type="project" value="UniProtKB-KW"/>
</dbReference>
<dbReference type="RefSeq" id="WP_085884943.1">
    <property type="nucleotide sequence ID" value="NZ_FWFR01000003.1"/>
</dbReference>
<dbReference type="GO" id="GO:0007165">
    <property type="term" value="P:signal transduction"/>
    <property type="evidence" value="ECO:0007669"/>
    <property type="project" value="TreeGrafter"/>
</dbReference>
<dbReference type="OrthoDB" id="9785695at2"/>
<dbReference type="FunCoup" id="A0A1Y5U0W7">
    <property type="interactions" value="529"/>
</dbReference>
<keyword evidence="7 10" id="KW-0378">Hydrolase</keyword>
<dbReference type="PRINTS" id="PR00377">
    <property type="entry name" value="IMPHPHTASES"/>
</dbReference>
<evidence type="ECO:0000313" key="11">
    <source>
        <dbReference type="EMBL" id="SLN73505.1"/>
    </source>
</evidence>
<name>A0A1Y5U0W7_9PROT</name>
<dbReference type="PANTHER" id="PTHR20854">
    <property type="entry name" value="INOSITOL MONOPHOSPHATASE"/>
    <property type="match status" value="1"/>
</dbReference>
<feature type="binding site" evidence="9">
    <location>
        <position position="215"/>
    </location>
    <ligand>
        <name>Mg(2+)</name>
        <dbReference type="ChEBI" id="CHEBI:18420"/>
        <label>1</label>
        <note>catalytic</note>
    </ligand>
</feature>
<dbReference type="PROSITE" id="PS00630">
    <property type="entry name" value="IMP_2"/>
    <property type="match status" value="1"/>
</dbReference>
<dbReference type="GO" id="GO:0046854">
    <property type="term" value="P:phosphatidylinositol phosphate biosynthetic process"/>
    <property type="evidence" value="ECO:0007669"/>
    <property type="project" value="InterPro"/>
</dbReference>
<dbReference type="InterPro" id="IPR020550">
    <property type="entry name" value="Inositol_monophosphatase_CS"/>
</dbReference>
<dbReference type="Gene3D" id="3.40.190.80">
    <property type="match status" value="1"/>
</dbReference>
<dbReference type="EC" id="3.1.3.25" evidence="4 10"/>
<evidence type="ECO:0000256" key="2">
    <source>
        <dbReference type="ARBA" id="ARBA00001946"/>
    </source>
</evidence>
<dbReference type="InterPro" id="IPR033942">
    <property type="entry name" value="IMPase"/>
</dbReference>
<dbReference type="Gene3D" id="3.30.540.10">
    <property type="entry name" value="Fructose-1,6-Bisphosphatase, subunit A, domain 1"/>
    <property type="match status" value="1"/>
</dbReference>
<comment type="cofactor">
    <cofactor evidence="2 9 10">
        <name>Mg(2+)</name>
        <dbReference type="ChEBI" id="CHEBI:18420"/>
    </cofactor>
</comment>
<evidence type="ECO:0000256" key="8">
    <source>
        <dbReference type="ARBA" id="ARBA00022842"/>
    </source>
</evidence>
<evidence type="ECO:0000313" key="12">
    <source>
        <dbReference type="Proteomes" id="UP000193200"/>
    </source>
</evidence>
<dbReference type="InParanoid" id="A0A1Y5U0W7"/>
<evidence type="ECO:0000256" key="5">
    <source>
        <dbReference type="ARBA" id="ARBA00019784"/>
    </source>
</evidence>
<evidence type="ECO:0000256" key="4">
    <source>
        <dbReference type="ARBA" id="ARBA00013106"/>
    </source>
</evidence>
<dbReference type="PANTHER" id="PTHR20854:SF4">
    <property type="entry name" value="INOSITOL-1-MONOPHOSPHATASE-RELATED"/>
    <property type="match status" value="1"/>
</dbReference>
<protein>
    <recommendedName>
        <fullName evidence="5 10">Inositol-1-monophosphatase</fullName>
        <ecNumber evidence="4 10">3.1.3.25</ecNumber>
    </recommendedName>
</protein>
<dbReference type="Pfam" id="PF00459">
    <property type="entry name" value="Inositol_P"/>
    <property type="match status" value="1"/>
</dbReference>
<dbReference type="SUPFAM" id="SSF56655">
    <property type="entry name" value="Carbohydrate phosphatase"/>
    <property type="match status" value="1"/>
</dbReference>
<dbReference type="EMBL" id="FWFR01000003">
    <property type="protein sequence ID" value="SLN73505.1"/>
    <property type="molecule type" value="Genomic_DNA"/>
</dbReference>
<accession>A0A1Y5U0W7</accession>
<organism evidence="11 12">
    <name type="scientific">Oceanibacterium hippocampi</name>
    <dbReference type="NCBI Taxonomy" id="745714"/>
    <lineage>
        <taxon>Bacteria</taxon>
        <taxon>Pseudomonadati</taxon>
        <taxon>Pseudomonadota</taxon>
        <taxon>Alphaproteobacteria</taxon>
        <taxon>Sneathiellales</taxon>
        <taxon>Sneathiellaceae</taxon>
        <taxon>Oceanibacterium</taxon>
    </lineage>
</organism>
<dbReference type="InterPro" id="IPR022337">
    <property type="entry name" value="Inositol_monophosphatase_SuhB"/>
</dbReference>
<dbReference type="FunFam" id="3.30.540.10:FF:000003">
    <property type="entry name" value="Inositol-1-monophosphatase"/>
    <property type="match status" value="1"/>
</dbReference>
<keyword evidence="12" id="KW-1185">Reference proteome</keyword>
<feature type="binding site" evidence="9">
    <location>
        <position position="89"/>
    </location>
    <ligand>
        <name>Mg(2+)</name>
        <dbReference type="ChEBI" id="CHEBI:18420"/>
        <label>1</label>
        <note>catalytic</note>
    </ligand>
</feature>
<dbReference type="InterPro" id="IPR000760">
    <property type="entry name" value="Inositol_monophosphatase-like"/>
</dbReference>
<comment type="catalytic activity">
    <reaction evidence="1 10">
        <text>a myo-inositol phosphate + H2O = myo-inositol + phosphate</text>
        <dbReference type="Rhea" id="RHEA:24056"/>
        <dbReference type="ChEBI" id="CHEBI:15377"/>
        <dbReference type="ChEBI" id="CHEBI:17268"/>
        <dbReference type="ChEBI" id="CHEBI:43474"/>
        <dbReference type="ChEBI" id="CHEBI:84139"/>
        <dbReference type="EC" id="3.1.3.25"/>
    </reaction>
</comment>
<keyword evidence="8 9" id="KW-0460">Magnesium</keyword>
<comment type="similarity">
    <text evidence="3 10">Belongs to the inositol monophosphatase superfamily.</text>
</comment>
<dbReference type="CDD" id="cd01639">
    <property type="entry name" value="IMPase"/>
    <property type="match status" value="1"/>
</dbReference>
<sequence>MNRKSALINVMEAAARRASRALLRDFNEVEHLQVSRKGPADFVSAADLRAEETLRRELGKARPSFGFRGEEGEDVAAPDGQSYWIVDPLDGTTNFLHGIPHFAISIGVEVRGEIVAGLILEPTRDELFFAEKGQGAFMNGRRLRVSARAKLPEALLATGIPFLGRDGHDRFSAELNHVMDKVAGIRRFGSAALDLAYVAAGRYEAFWERGLSPWDIAAGIILVREAGGMVSQLDGGEKMMEKGDILAANSELYDSVARLLREARKS</sequence>
<dbReference type="GO" id="GO:0006020">
    <property type="term" value="P:inositol metabolic process"/>
    <property type="evidence" value="ECO:0007669"/>
    <property type="project" value="TreeGrafter"/>
</dbReference>